<dbReference type="PANTHER" id="PTHR43071:SF2">
    <property type="entry name" value="2-AMINO-4-HYDROXY-6-HYDROXYMETHYLDIHYDROPTERIDINE PYROPHOSPHOKINASE"/>
    <property type="match status" value="1"/>
</dbReference>
<comment type="pathway">
    <text evidence="1">Cofactor biosynthesis; tetrahydrofolate biosynthesis; 2-amino-4-hydroxy-6-hydroxymethyl-7,8-dihydropteridine diphosphate from 7,8-dihydroneopterin triphosphate: step 4/4.</text>
</comment>
<evidence type="ECO:0000256" key="2">
    <source>
        <dbReference type="ARBA" id="ARBA00013253"/>
    </source>
</evidence>
<proteinExistence type="predicted"/>
<keyword evidence="4" id="KW-0547">Nucleotide-binding</keyword>
<name>A0AAE3L280_9GAMM</name>
<dbReference type="Gene3D" id="3.30.70.560">
    <property type="entry name" value="7,8-Dihydro-6-hydroxymethylpterin-pyrophosphokinase HPPK"/>
    <property type="match status" value="1"/>
</dbReference>
<dbReference type="Pfam" id="PF01288">
    <property type="entry name" value="HPPK"/>
    <property type="match status" value="1"/>
</dbReference>
<dbReference type="GO" id="GO:0016301">
    <property type="term" value="F:kinase activity"/>
    <property type="evidence" value="ECO:0007669"/>
    <property type="project" value="UniProtKB-KW"/>
</dbReference>
<dbReference type="NCBIfam" id="TIGR01498">
    <property type="entry name" value="folK"/>
    <property type="match status" value="1"/>
</dbReference>
<evidence type="ECO:0000259" key="8">
    <source>
        <dbReference type="Pfam" id="PF01288"/>
    </source>
</evidence>
<evidence type="ECO:0000256" key="7">
    <source>
        <dbReference type="ARBA" id="ARBA00022909"/>
    </source>
</evidence>
<reference evidence="9" key="1">
    <citation type="submission" date="2022-08" db="EMBL/GenBank/DDBJ databases">
        <title>Genomic Encyclopedia of Type Strains, Phase III (KMG-III): the genomes of soil and plant-associated and newly described type strains.</title>
        <authorList>
            <person name="Whitman W."/>
        </authorList>
    </citation>
    <scope>NUCLEOTIDE SEQUENCE</scope>
    <source>
        <strain evidence="9">HMT 1</strain>
    </source>
</reference>
<dbReference type="Proteomes" id="UP001204445">
    <property type="component" value="Unassembled WGS sequence"/>
</dbReference>
<evidence type="ECO:0000256" key="5">
    <source>
        <dbReference type="ARBA" id="ARBA00022777"/>
    </source>
</evidence>
<evidence type="ECO:0000313" key="10">
    <source>
        <dbReference type="Proteomes" id="UP001204445"/>
    </source>
</evidence>
<keyword evidence="7" id="KW-0289">Folate biosynthesis</keyword>
<dbReference type="RefSeq" id="WP_259057837.1">
    <property type="nucleotide sequence ID" value="NZ_JANUCT010000032.1"/>
</dbReference>
<dbReference type="PANTHER" id="PTHR43071">
    <property type="entry name" value="2-AMINO-4-HYDROXY-6-HYDROXYMETHYLDIHYDROPTERIDINE PYROPHOSPHOKINASE"/>
    <property type="match status" value="1"/>
</dbReference>
<dbReference type="CDD" id="cd00483">
    <property type="entry name" value="HPPK"/>
    <property type="match status" value="1"/>
</dbReference>
<keyword evidence="5" id="KW-0418">Kinase</keyword>
<dbReference type="InterPro" id="IPR000550">
    <property type="entry name" value="Hppk"/>
</dbReference>
<keyword evidence="10" id="KW-1185">Reference proteome</keyword>
<keyword evidence="6" id="KW-0067">ATP-binding</keyword>
<evidence type="ECO:0000256" key="6">
    <source>
        <dbReference type="ARBA" id="ARBA00022840"/>
    </source>
</evidence>
<organism evidence="9 10">
    <name type="scientific">Methylohalomonas lacus</name>
    <dbReference type="NCBI Taxonomy" id="398773"/>
    <lineage>
        <taxon>Bacteria</taxon>
        <taxon>Pseudomonadati</taxon>
        <taxon>Pseudomonadota</taxon>
        <taxon>Gammaproteobacteria</taxon>
        <taxon>Methylohalomonadales</taxon>
        <taxon>Methylohalomonadaceae</taxon>
        <taxon>Methylohalomonas</taxon>
    </lineage>
</organism>
<dbReference type="GO" id="GO:0005524">
    <property type="term" value="F:ATP binding"/>
    <property type="evidence" value="ECO:0007669"/>
    <property type="project" value="UniProtKB-KW"/>
</dbReference>
<evidence type="ECO:0000313" key="9">
    <source>
        <dbReference type="EMBL" id="MCS3904630.1"/>
    </source>
</evidence>
<accession>A0AAE3L280</accession>
<dbReference type="InterPro" id="IPR035907">
    <property type="entry name" value="Hppk_sf"/>
</dbReference>
<dbReference type="GO" id="GO:0046656">
    <property type="term" value="P:folic acid biosynthetic process"/>
    <property type="evidence" value="ECO:0007669"/>
    <property type="project" value="UniProtKB-KW"/>
</dbReference>
<evidence type="ECO:0000256" key="4">
    <source>
        <dbReference type="ARBA" id="ARBA00022741"/>
    </source>
</evidence>
<sequence length="165" mass="18907">MARIYIGIGTNIDRARNLKSGVARLREQFGALDLSTVYETEAVGFAGDNFYNMVVGTDTELSPQEVYDLLHDIEFDYGRAREQPRYSSRTLDLDLLLYDDQVIKTGQFELPRYDVDEYPFVLAPLAEIDGERVHPVKGQTFSALWQAYDKSDLRMWPVNNVLDES</sequence>
<keyword evidence="3 9" id="KW-0808">Transferase</keyword>
<dbReference type="EMBL" id="JANUCT010000032">
    <property type="protein sequence ID" value="MCS3904630.1"/>
    <property type="molecule type" value="Genomic_DNA"/>
</dbReference>
<dbReference type="AlphaFoldDB" id="A0AAE3L280"/>
<feature type="domain" description="7,8-dihydro-6-hydroxymethylpterin-pyrophosphokinase" evidence="8">
    <location>
        <begin position="5"/>
        <end position="129"/>
    </location>
</feature>
<dbReference type="SUPFAM" id="SSF55083">
    <property type="entry name" value="6-hydroxymethyl-7,8-dihydropterin pyrophosphokinase, HPPK"/>
    <property type="match status" value="1"/>
</dbReference>
<evidence type="ECO:0000256" key="1">
    <source>
        <dbReference type="ARBA" id="ARBA00005051"/>
    </source>
</evidence>
<dbReference type="EC" id="2.7.6.3" evidence="2"/>
<protein>
    <recommendedName>
        <fullName evidence="2">2-amino-4-hydroxy-6-hydroxymethyldihydropteridine diphosphokinase</fullName>
        <ecNumber evidence="2">2.7.6.3</ecNumber>
    </recommendedName>
</protein>
<evidence type="ECO:0000256" key="3">
    <source>
        <dbReference type="ARBA" id="ARBA00022679"/>
    </source>
</evidence>
<dbReference type="GO" id="GO:0003848">
    <property type="term" value="F:2-amino-4-hydroxy-6-hydroxymethyldihydropteridine diphosphokinase activity"/>
    <property type="evidence" value="ECO:0007669"/>
    <property type="project" value="UniProtKB-EC"/>
</dbReference>
<comment type="caution">
    <text evidence="9">The sequence shown here is derived from an EMBL/GenBank/DDBJ whole genome shotgun (WGS) entry which is preliminary data.</text>
</comment>
<gene>
    <name evidence="9" type="ORF">J2T55_002671</name>
</gene>